<dbReference type="RefSeq" id="WP_245688126.1">
    <property type="nucleotide sequence ID" value="NZ_FNEV01000004.1"/>
</dbReference>
<sequence length="292" mass="33407">MPTLEKILQHIGDPSQILHKRSVSGGDINDAFHVETEQENYFIKRNSNVPSHFFQAEARGLQLIRDTETVHVPEVYYYDTESGTGDAYLVLEHIKKEAPTPRSEQRLGEGLARMHQATGQGYGFDQPTFVGELDQKNSMVSSWVEYYRDQRLLPQFQLAEEKGRLPANRKQGLRQLMDNLDAFLPNDPGSSLLHGDLWGGNWVSGPGETPYLIDPSVLYGDRLMDIAFTELFGGYSRTFYESYQRKAPLPDYYEEVKPLYQLFYLLVHLNLFGEAYGSSVDRIVRHYTDVKG</sequence>
<dbReference type="AlphaFoldDB" id="A0A1G8SQQ2"/>
<dbReference type="EMBL" id="FNEV01000004">
    <property type="protein sequence ID" value="SDJ31551.1"/>
    <property type="molecule type" value="Genomic_DNA"/>
</dbReference>
<gene>
    <name evidence="2" type="ORF">SAMN04490247_1473</name>
</gene>
<dbReference type="GO" id="GO:0016301">
    <property type="term" value="F:kinase activity"/>
    <property type="evidence" value="ECO:0007669"/>
    <property type="project" value="UniProtKB-UniRule"/>
</dbReference>
<dbReference type="InterPro" id="IPR011009">
    <property type="entry name" value="Kinase-like_dom_sf"/>
</dbReference>
<dbReference type="SUPFAM" id="SSF56112">
    <property type="entry name" value="Protein kinase-like (PK-like)"/>
    <property type="match status" value="1"/>
</dbReference>
<dbReference type="PIRSF" id="PIRSF006221">
    <property type="entry name" value="Ketosamine-3-kinase"/>
    <property type="match status" value="1"/>
</dbReference>
<dbReference type="InterPro" id="IPR016477">
    <property type="entry name" value="Fructo-/Ketosamine-3-kinase"/>
</dbReference>
<dbReference type="STRING" id="86666.SAMN04490247_1473"/>
<reference evidence="3" key="1">
    <citation type="submission" date="2016-10" db="EMBL/GenBank/DDBJ databases">
        <authorList>
            <person name="Varghese N."/>
            <person name="Submissions S."/>
        </authorList>
    </citation>
    <scope>NUCLEOTIDE SEQUENCE [LARGE SCALE GENOMIC DNA]</scope>
    <source>
        <strain evidence="3">DSM 4771</strain>
    </source>
</reference>
<evidence type="ECO:0000256" key="1">
    <source>
        <dbReference type="PIRNR" id="PIRNR006221"/>
    </source>
</evidence>
<dbReference type="PANTHER" id="PTHR12149:SF8">
    <property type="entry name" value="PROTEIN-RIBULOSAMINE 3-KINASE"/>
    <property type="match status" value="1"/>
</dbReference>
<accession>A0A1G8SQQ2</accession>
<evidence type="ECO:0000313" key="2">
    <source>
        <dbReference type="EMBL" id="SDJ31551.1"/>
    </source>
</evidence>
<organism evidence="2 3">
    <name type="scientific">Salimicrobium halophilum</name>
    <dbReference type="NCBI Taxonomy" id="86666"/>
    <lineage>
        <taxon>Bacteria</taxon>
        <taxon>Bacillati</taxon>
        <taxon>Bacillota</taxon>
        <taxon>Bacilli</taxon>
        <taxon>Bacillales</taxon>
        <taxon>Bacillaceae</taxon>
        <taxon>Salimicrobium</taxon>
    </lineage>
</organism>
<dbReference type="Proteomes" id="UP000199225">
    <property type="component" value="Unassembled WGS sequence"/>
</dbReference>
<keyword evidence="1" id="KW-0808">Transferase</keyword>
<comment type="similarity">
    <text evidence="1">Belongs to the fructosamine kinase family.</text>
</comment>
<name>A0A1G8SQQ2_9BACI</name>
<dbReference type="Gene3D" id="3.90.1200.10">
    <property type="match status" value="1"/>
</dbReference>
<keyword evidence="3" id="KW-1185">Reference proteome</keyword>
<dbReference type="Pfam" id="PF03881">
    <property type="entry name" value="Fructosamin_kin"/>
    <property type="match status" value="1"/>
</dbReference>
<protein>
    <submittedName>
        <fullName evidence="2">Fructosamine-3-kinase</fullName>
    </submittedName>
</protein>
<keyword evidence="1 2" id="KW-0418">Kinase</keyword>
<dbReference type="PANTHER" id="PTHR12149">
    <property type="entry name" value="FRUCTOSAMINE 3 KINASE-RELATED PROTEIN"/>
    <property type="match status" value="1"/>
</dbReference>
<evidence type="ECO:0000313" key="3">
    <source>
        <dbReference type="Proteomes" id="UP000199225"/>
    </source>
</evidence>
<dbReference type="Gene3D" id="3.30.200.20">
    <property type="entry name" value="Phosphorylase Kinase, domain 1"/>
    <property type="match status" value="1"/>
</dbReference>
<proteinExistence type="inferred from homology"/>